<name>A0ABY7FQ43_MYAAR</name>
<dbReference type="PROSITE" id="PS52041">
    <property type="entry name" value="TOPO_IIB"/>
    <property type="match status" value="1"/>
</dbReference>
<evidence type="ECO:0000256" key="9">
    <source>
        <dbReference type="ARBA" id="ARBA00023125"/>
    </source>
</evidence>
<dbReference type="InterPro" id="IPR034136">
    <property type="entry name" value="TOPRIM_Topo6A/Spo11"/>
</dbReference>
<comment type="similarity">
    <text evidence="4 12">Belongs to the TOP6A family.</text>
</comment>
<dbReference type="InterPro" id="IPR036388">
    <property type="entry name" value="WH-like_DNA-bd_sf"/>
</dbReference>
<dbReference type="SUPFAM" id="SSF56726">
    <property type="entry name" value="DNA topoisomerase IV, alpha subunit"/>
    <property type="match status" value="1"/>
</dbReference>
<dbReference type="PRINTS" id="PR01550">
    <property type="entry name" value="TOP6AFAMILY"/>
</dbReference>
<evidence type="ECO:0000256" key="10">
    <source>
        <dbReference type="ARBA" id="ARBA00023235"/>
    </source>
</evidence>
<evidence type="ECO:0000313" key="15">
    <source>
        <dbReference type="EMBL" id="WAR23732.1"/>
    </source>
</evidence>
<evidence type="ECO:0000256" key="2">
    <source>
        <dbReference type="ARBA" id="ARBA00001946"/>
    </source>
</evidence>
<feature type="active site" description="O-(5'-phospho-DNA)-tyrosine intermediate" evidence="12">
    <location>
        <position position="3"/>
    </location>
</feature>
<comment type="catalytic activity">
    <reaction evidence="1 12">
        <text>ATP-dependent breakage, passage and rejoining of double-stranded DNA.</text>
        <dbReference type="EC" id="5.6.2.2"/>
    </reaction>
</comment>
<feature type="domain" description="Topoisomerase 6 subunit A/Spo11 TOPRIM" evidence="14">
    <location>
        <begin position="81"/>
        <end position="111"/>
    </location>
</feature>
<keyword evidence="16" id="KW-1185">Reference proteome</keyword>
<feature type="domain" description="Topoisomerase 6 subunit A/Spo11 TOPRIM" evidence="14">
    <location>
        <begin position="112"/>
        <end position="206"/>
    </location>
</feature>
<sequence>MYYQASGDFGNQHTLDGLVDNISCMLGVPRWHLHVLASSKGCMAGDLRFQDVDNNFVDCRHTQMGILVPNHVNDLVTSANFILVVEKDATFQKLLETRVCEKLDPCIVITALAFETSNLAVPCMKWLGLLPSDIERLGIPATALLPLTKADRDKGRDLLSRPYMTCLPHWREQVECMLQLERKAELQSLDSISPSFLTDVYLPSKIRCAGCT</sequence>
<evidence type="ECO:0000256" key="3">
    <source>
        <dbReference type="ARBA" id="ARBA00004123"/>
    </source>
</evidence>
<dbReference type="Gene3D" id="1.10.10.10">
    <property type="entry name" value="Winged helix-like DNA-binding domain superfamily/Winged helix DNA-binding domain"/>
    <property type="match status" value="1"/>
</dbReference>
<keyword evidence="11" id="KW-0539">Nucleus</keyword>
<feature type="domain" description="Spo11/DNA topoisomerase VI subunit A N-terminal" evidence="13">
    <location>
        <begin position="1"/>
        <end position="35"/>
    </location>
</feature>
<keyword evidence="9 12" id="KW-0238">DNA-binding</keyword>
<dbReference type="Gene3D" id="3.40.1360.10">
    <property type="match status" value="2"/>
</dbReference>
<dbReference type="PANTHER" id="PTHR10848:SF0">
    <property type="entry name" value="MEIOTIC RECOMBINATION PROTEIN SPO11"/>
    <property type="match status" value="1"/>
</dbReference>
<keyword evidence="6" id="KW-0479">Metal-binding</keyword>
<evidence type="ECO:0000256" key="11">
    <source>
        <dbReference type="ARBA" id="ARBA00023242"/>
    </source>
</evidence>
<evidence type="ECO:0000259" key="14">
    <source>
        <dbReference type="Pfam" id="PF21180"/>
    </source>
</evidence>
<keyword evidence="10 12" id="KW-0413">Isomerase</keyword>
<evidence type="ECO:0000256" key="1">
    <source>
        <dbReference type="ARBA" id="ARBA00000185"/>
    </source>
</evidence>
<evidence type="ECO:0000259" key="13">
    <source>
        <dbReference type="Pfam" id="PF04406"/>
    </source>
</evidence>
<evidence type="ECO:0000256" key="8">
    <source>
        <dbReference type="ARBA" id="ARBA00023029"/>
    </source>
</evidence>
<evidence type="ECO:0000256" key="12">
    <source>
        <dbReference type="PROSITE-ProRule" id="PRU01385"/>
    </source>
</evidence>
<dbReference type="CDD" id="cd00223">
    <property type="entry name" value="TOPRIM_TopoIIB_SPO"/>
    <property type="match status" value="1"/>
</dbReference>
<evidence type="ECO:0000256" key="4">
    <source>
        <dbReference type="ARBA" id="ARBA00006559"/>
    </source>
</evidence>
<dbReference type="InterPro" id="IPR002815">
    <property type="entry name" value="Spo11/TopoVI_A"/>
</dbReference>
<comment type="subcellular location">
    <subcellularLocation>
        <location evidence="3">Nucleus</location>
    </subcellularLocation>
</comment>
<gene>
    <name evidence="15" type="ORF">MAR_037401</name>
</gene>
<protein>
    <recommendedName>
        <fullName evidence="5">DNA topoisomerase (ATP-hydrolyzing)</fullName>
        <ecNumber evidence="5">5.6.2.2</ecNumber>
    </recommendedName>
</protein>
<evidence type="ECO:0000256" key="7">
    <source>
        <dbReference type="ARBA" id="ARBA00022842"/>
    </source>
</evidence>
<keyword evidence="7" id="KW-0460">Magnesium</keyword>
<dbReference type="PRINTS" id="PR01551">
    <property type="entry name" value="SPO11HOMOLOG"/>
</dbReference>
<evidence type="ECO:0000313" key="16">
    <source>
        <dbReference type="Proteomes" id="UP001164746"/>
    </source>
</evidence>
<accession>A0ABY7FQ43</accession>
<dbReference type="InterPro" id="IPR013048">
    <property type="entry name" value="Meiotic_Spo11"/>
</dbReference>
<dbReference type="InterPro" id="IPR036078">
    <property type="entry name" value="Spo11/TopoVI_A_sf"/>
</dbReference>
<dbReference type="InterPro" id="IPR013049">
    <property type="entry name" value="Spo11/TopoVI_A_N"/>
</dbReference>
<evidence type="ECO:0000256" key="6">
    <source>
        <dbReference type="ARBA" id="ARBA00022723"/>
    </source>
</evidence>
<comment type="cofactor">
    <cofactor evidence="2">
        <name>Mg(2+)</name>
        <dbReference type="ChEBI" id="CHEBI:18420"/>
    </cofactor>
</comment>
<keyword evidence="8 12" id="KW-0799">Topoisomerase</keyword>
<dbReference type="Pfam" id="PF21180">
    <property type="entry name" value="TOP6A-Spo11_Toprim"/>
    <property type="match status" value="2"/>
</dbReference>
<dbReference type="EMBL" id="CP111024">
    <property type="protein sequence ID" value="WAR23732.1"/>
    <property type="molecule type" value="Genomic_DNA"/>
</dbReference>
<organism evidence="15 16">
    <name type="scientific">Mya arenaria</name>
    <name type="common">Soft-shell clam</name>
    <dbReference type="NCBI Taxonomy" id="6604"/>
    <lineage>
        <taxon>Eukaryota</taxon>
        <taxon>Metazoa</taxon>
        <taxon>Spiralia</taxon>
        <taxon>Lophotrochozoa</taxon>
        <taxon>Mollusca</taxon>
        <taxon>Bivalvia</taxon>
        <taxon>Autobranchia</taxon>
        <taxon>Heteroconchia</taxon>
        <taxon>Euheterodonta</taxon>
        <taxon>Imparidentia</taxon>
        <taxon>Neoheterodontei</taxon>
        <taxon>Myida</taxon>
        <taxon>Myoidea</taxon>
        <taxon>Myidae</taxon>
        <taxon>Mya</taxon>
    </lineage>
</organism>
<dbReference type="EC" id="5.6.2.2" evidence="5"/>
<proteinExistence type="inferred from homology"/>
<dbReference type="Pfam" id="PF04406">
    <property type="entry name" value="TP6A_N"/>
    <property type="match status" value="1"/>
</dbReference>
<dbReference type="Proteomes" id="UP001164746">
    <property type="component" value="Chromosome 13"/>
</dbReference>
<dbReference type="PANTHER" id="PTHR10848">
    <property type="entry name" value="MEIOTIC RECOMBINATION PROTEIN SPO11"/>
    <property type="match status" value="1"/>
</dbReference>
<reference evidence="15" key="1">
    <citation type="submission" date="2022-11" db="EMBL/GenBank/DDBJ databases">
        <title>Centuries of genome instability and evolution in soft-shell clam transmissible cancer (bioRxiv).</title>
        <authorList>
            <person name="Hart S.F.M."/>
            <person name="Yonemitsu M.A."/>
            <person name="Giersch R.M."/>
            <person name="Beal B.F."/>
            <person name="Arriagada G."/>
            <person name="Davis B.W."/>
            <person name="Ostrander E.A."/>
            <person name="Goff S.P."/>
            <person name="Metzger M.J."/>
        </authorList>
    </citation>
    <scope>NUCLEOTIDE SEQUENCE</scope>
    <source>
        <strain evidence="15">MELC-2E11</strain>
        <tissue evidence="15">Siphon/mantle</tissue>
    </source>
</reference>
<evidence type="ECO:0000256" key="5">
    <source>
        <dbReference type="ARBA" id="ARBA00012895"/>
    </source>
</evidence>